<dbReference type="InterPro" id="IPR053237">
    <property type="entry name" value="Natterin_C"/>
</dbReference>
<dbReference type="EMBL" id="KI964046">
    <property type="protein sequence ID" value="EUC42880.1"/>
    <property type="molecule type" value="Genomic_DNA"/>
</dbReference>
<dbReference type="CDD" id="cd20242">
    <property type="entry name" value="PFM_aerolysin-like"/>
    <property type="match status" value="1"/>
</dbReference>
<accession>W6YZ60</accession>
<dbReference type="HOGENOM" id="CLU_073370_0_0_1"/>
<protein>
    <submittedName>
        <fullName evidence="1">Uncharacterized protein</fullName>
    </submittedName>
</protein>
<keyword evidence="2" id="KW-1185">Reference proteome</keyword>
<dbReference type="PANTHER" id="PTHR39244">
    <property type="entry name" value="NATTERIN-4"/>
    <property type="match status" value="1"/>
</dbReference>
<dbReference type="GeneID" id="19121329"/>
<dbReference type="Gene3D" id="2.170.15.10">
    <property type="entry name" value="Proaerolysin, chain A, domain 3"/>
    <property type="match status" value="1"/>
</dbReference>
<dbReference type="SUPFAM" id="SSF56973">
    <property type="entry name" value="Aerolisin/ETX pore-forming domain"/>
    <property type="match status" value="1"/>
</dbReference>
<dbReference type="PANTHER" id="PTHR39244:SF5">
    <property type="entry name" value="NATTERIN-3-LIKE"/>
    <property type="match status" value="1"/>
</dbReference>
<dbReference type="AlphaFoldDB" id="W6YZ60"/>
<reference evidence="1 2" key="1">
    <citation type="journal article" date="2013" name="PLoS Genet.">
        <title>Comparative genome structure, secondary metabolite, and effector coding capacity across Cochliobolus pathogens.</title>
        <authorList>
            <person name="Condon B.J."/>
            <person name="Leng Y."/>
            <person name="Wu D."/>
            <person name="Bushley K.E."/>
            <person name="Ohm R.A."/>
            <person name="Otillar R."/>
            <person name="Martin J."/>
            <person name="Schackwitz W."/>
            <person name="Grimwood J."/>
            <person name="MohdZainudin N."/>
            <person name="Xue C."/>
            <person name="Wang R."/>
            <person name="Manning V.A."/>
            <person name="Dhillon B."/>
            <person name="Tu Z.J."/>
            <person name="Steffenson B.J."/>
            <person name="Salamov A."/>
            <person name="Sun H."/>
            <person name="Lowry S."/>
            <person name="LaButti K."/>
            <person name="Han J."/>
            <person name="Copeland A."/>
            <person name="Lindquist E."/>
            <person name="Barry K."/>
            <person name="Schmutz J."/>
            <person name="Baker S.E."/>
            <person name="Ciuffetti L.M."/>
            <person name="Grigoriev I.V."/>
            <person name="Zhong S."/>
            <person name="Turgeon B.G."/>
        </authorList>
    </citation>
    <scope>NUCLEOTIDE SEQUENCE [LARGE SCALE GENOMIC DNA]</scope>
    <source>
        <strain evidence="1 2">ATCC 44560</strain>
    </source>
</reference>
<sequence length="326" mass="36483">MASKPLIPSPDLRVRIINTESRLALYSNARDKLGLNHVDISIPYRDQYWYVRPGQGKNAGLYLIVSDYNDRAIYVDFENGLQWGPAGTSAPAGSSDLQYFDLAQQQGKGIRAGQFRIYNPTNDGVLFSRTNQQYEIGCVSNAMGTFNDQWFTFEAEPLELINIEFDLKNTVTESVRPVNIHSQEATNDTSEPQTPLIEVLKTTEQQYTFESEVGLELGISTKFSSGIPVAAKAEVKISAKIHTNLSWGIANSHSQTWKSSVPLNVPGHKTYKVTMTVTEYTIRVPFKAKWKSPATKKTIVTEGVFKGINSSELKTNYYEVHKTKTP</sequence>
<dbReference type="eggNOG" id="ENOG502S5KX">
    <property type="taxonomic scope" value="Eukaryota"/>
</dbReference>
<dbReference type="RefSeq" id="XP_007690593.1">
    <property type="nucleotide sequence ID" value="XM_007692403.1"/>
</dbReference>
<evidence type="ECO:0000313" key="1">
    <source>
        <dbReference type="EMBL" id="EUC42880.1"/>
    </source>
</evidence>
<dbReference type="Gene3D" id="2.80.10.50">
    <property type="match status" value="1"/>
</dbReference>
<dbReference type="KEGG" id="bor:COCMIDRAFT_28563"/>
<proteinExistence type="predicted"/>
<gene>
    <name evidence="1" type="ORF">COCMIDRAFT_28563</name>
</gene>
<dbReference type="OrthoDB" id="4948898at2759"/>
<dbReference type="Proteomes" id="UP000054032">
    <property type="component" value="Unassembled WGS sequence"/>
</dbReference>
<name>W6YZ60_COCMI</name>
<evidence type="ECO:0000313" key="2">
    <source>
        <dbReference type="Proteomes" id="UP000054032"/>
    </source>
</evidence>
<organism evidence="1 2">
    <name type="scientific">Bipolaris oryzae ATCC 44560</name>
    <dbReference type="NCBI Taxonomy" id="930090"/>
    <lineage>
        <taxon>Eukaryota</taxon>
        <taxon>Fungi</taxon>
        <taxon>Dikarya</taxon>
        <taxon>Ascomycota</taxon>
        <taxon>Pezizomycotina</taxon>
        <taxon>Dothideomycetes</taxon>
        <taxon>Pleosporomycetidae</taxon>
        <taxon>Pleosporales</taxon>
        <taxon>Pleosporineae</taxon>
        <taxon>Pleosporaceae</taxon>
        <taxon>Bipolaris</taxon>
    </lineage>
</organism>